<protein>
    <submittedName>
        <fullName evidence="1">Uncharacterized protein</fullName>
    </submittedName>
</protein>
<dbReference type="Proteomes" id="UP000187283">
    <property type="component" value="Unassembled WGS sequence"/>
</dbReference>
<proteinExistence type="predicted"/>
<dbReference type="EMBL" id="LSSN01000299">
    <property type="protein sequence ID" value="OMJ24676.1"/>
    <property type="molecule type" value="Genomic_DNA"/>
</dbReference>
<comment type="caution">
    <text evidence="1">The sequence shown here is derived from an EMBL/GenBank/DDBJ whole genome shotgun (WGS) entry which is preliminary data.</text>
</comment>
<evidence type="ECO:0000313" key="1">
    <source>
        <dbReference type="EMBL" id="OMJ24676.1"/>
    </source>
</evidence>
<dbReference type="AlphaFoldDB" id="A0A1R1YDB3"/>
<name>A0A1R1YDB3_9FUNG</name>
<accession>A0A1R1YDB3</accession>
<sequence>MFISKSGVEILTDTSDPSEMRLTIIFDISSENKSNISIPLGAKYLIVFKKRLFRLGLLEVIFDITRSRISSALEPIHIPDSFIDKFNIFTESIFSLLSKVYM</sequence>
<reference evidence="1 2" key="1">
    <citation type="submission" date="2017-01" db="EMBL/GenBank/DDBJ databases">
        <authorList>
            <person name="Mah S.A."/>
            <person name="Swanson W.J."/>
            <person name="Moy G.W."/>
            <person name="Vacquier V.D."/>
        </authorList>
    </citation>
    <scope>NUCLEOTIDE SEQUENCE [LARGE SCALE GENOMIC DNA]</scope>
    <source>
        <strain evidence="1 2">GSMNP</strain>
    </source>
</reference>
<gene>
    <name evidence="1" type="ORF">AYI70_g1426</name>
</gene>
<organism evidence="1 2">
    <name type="scientific">Smittium culicis</name>
    <dbReference type="NCBI Taxonomy" id="133412"/>
    <lineage>
        <taxon>Eukaryota</taxon>
        <taxon>Fungi</taxon>
        <taxon>Fungi incertae sedis</taxon>
        <taxon>Zoopagomycota</taxon>
        <taxon>Kickxellomycotina</taxon>
        <taxon>Harpellomycetes</taxon>
        <taxon>Harpellales</taxon>
        <taxon>Legeriomycetaceae</taxon>
        <taxon>Smittium</taxon>
    </lineage>
</organism>
<keyword evidence="2" id="KW-1185">Reference proteome</keyword>
<evidence type="ECO:0000313" key="2">
    <source>
        <dbReference type="Proteomes" id="UP000187283"/>
    </source>
</evidence>